<evidence type="ECO:0000256" key="5">
    <source>
        <dbReference type="SAM" id="Phobius"/>
    </source>
</evidence>
<dbReference type="InterPro" id="IPR007568">
    <property type="entry name" value="RTA1"/>
</dbReference>
<evidence type="ECO:0000256" key="1">
    <source>
        <dbReference type="ARBA" id="ARBA00004141"/>
    </source>
</evidence>
<dbReference type="AlphaFoldDB" id="A0A9X0BGI3"/>
<gene>
    <name evidence="6" type="ORF">N7530_012188</name>
</gene>
<evidence type="ECO:0000256" key="4">
    <source>
        <dbReference type="ARBA" id="ARBA00023136"/>
    </source>
</evidence>
<name>A0A9X0BGI3_9EURO</name>
<comment type="caution">
    <text evidence="6">The sequence shown here is derived from an EMBL/GenBank/DDBJ whole genome shotgun (WGS) entry which is preliminary data.</text>
</comment>
<dbReference type="GO" id="GO:0016020">
    <property type="term" value="C:membrane"/>
    <property type="evidence" value="ECO:0007669"/>
    <property type="project" value="UniProtKB-SubCell"/>
</dbReference>
<feature type="transmembrane region" description="Helical" evidence="5">
    <location>
        <begin position="178"/>
        <end position="198"/>
    </location>
</feature>
<accession>A0A9X0BGI3</accession>
<feature type="transmembrane region" description="Helical" evidence="5">
    <location>
        <begin position="55"/>
        <end position="77"/>
    </location>
</feature>
<dbReference type="EMBL" id="JAPWDO010000009">
    <property type="protein sequence ID" value="KAJ5456914.1"/>
    <property type="molecule type" value="Genomic_DNA"/>
</dbReference>
<keyword evidence="2 5" id="KW-0812">Transmembrane</keyword>
<evidence type="ECO:0000313" key="6">
    <source>
        <dbReference type="EMBL" id="KAJ5456914.1"/>
    </source>
</evidence>
<feature type="transmembrane region" description="Helical" evidence="5">
    <location>
        <begin position="97"/>
        <end position="115"/>
    </location>
</feature>
<dbReference type="Proteomes" id="UP001147760">
    <property type="component" value="Unassembled WGS sequence"/>
</dbReference>
<evidence type="ECO:0000313" key="7">
    <source>
        <dbReference type="Proteomes" id="UP001147760"/>
    </source>
</evidence>
<reference evidence="6" key="1">
    <citation type="submission" date="2022-12" db="EMBL/GenBank/DDBJ databases">
        <authorList>
            <person name="Petersen C."/>
        </authorList>
    </citation>
    <scope>NUCLEOTIDE SEQUENCE</scope>
    <source>
        <strain evidence="6">IBT 17660</strain>
    </source>
</reference>
<evidence type="ECO:0000256" key="2">
    <source>
        <dbReference type="ARBA" id="ARBA00022692"/>
    </source>
</evidence>
<comment type="subcellular location">
    <subcellularLocation>
        <location evidence="1">Membrane</location>
        <topology evidence="1">Multi-pass membrane protein</topology>
    </subcellularLocation>
</comment>
<dbReference type="PANTHER" id="PTHR31465:SF35">
    <property type="entry name" value="RTA1 DOMAIN PROTEIN-RELATED"/>
    <property type="match status" value="1"/>
</dbReference>
<keyword evidence="3 5" id="KW-1133">Transmembrane helix</keyword>
<sequence length="290" mass="32536">MSDFVLYHYTPSLAGGIICMILFISFSFGHIFFAVGYGARAVNANEAPNYGTMPYAMQSLFILLGPSLFAASIYMILGRIVRLVDGDSRSLIRATRLTKIFVLGDVLSFFIQSGGGGIMSSAKSPSTVKTGENVIILGLIVQILFFGFFVAVSVVFHKRMIDNPTSAAMATTVDWRRYMLVLYFASALIMIRCLYRVIEYIEGSDGVLQGHEYFMYILILRSCSLSWPFSSLFTPAKSCPDIENLTIWSSCEERRHSGIQNRRRAKMAFIHSILRFIFHRLIPPSFLSES</sequence>
<protein>
    <submittedName>
        <fullName evidence="6">RTA-like protein</fullName>
    </submittedName>
</protein>
<keyword evidence="4 5" id="KW-0472">Membrane</keyword>
<dbReference type="Pfam" id="PF04479">
    <property type="entry name" value="RTA1"/>
    <property type="match status" value="1"/>
</dbReference>
<feature type="transmembrane region" description="Helical" evidence="5">
    <location>
        <begin position="135"/>
        <end position="157"/>
    </location>
</feature>
<dbReference type="OrthoDB" id="3358017at2759"/>
<proteinExistence type="predicted"/>
<keyword evidence="7" id="KW-1185">Reference proteome</keyword>
<feature type="transmembrane region" description="Helical" evidence="5">
    <location>
        <begin position="12"/>
        <end position="35"/>
    </location>
</feature>
<reference evidence="6" key="2">
    <citation type="journal article" date="2023" name="IMA Fungus">
        <title>Comparative genomic study of the Penicillium genus elucidates a diverse pangenome and 15 lateral gene transfer events.</title>
        <authorList>
            <person name="Petersen C."/>
            <person name="Sorensen T."/>
            <person name="Nielsen M.R."/>
            <person name="Sondergaard T.E."/>
            <person name="Sorensen J.L."/>
            <person name="Fitzpatrick D.A."/>
            <person name="Frisvad J.C."/>
            <person name="Nielsen K.L."/>
        </authorList>
    </citation>
    <scope>NUCLEOTIDE SEQUENCE</scope>
    <source>
        <strain evidence="6">IBT 17660</strain>
    </source>
</reference>
<organism evidence="6 7">
    <name type="scientific">Penicillium desertorum</name>
    <dbReference type="NCBI Taxonomy" id="1303715"/>
    <lineage>
        <taxon>Eukaryota</taxon>
        <taxon>Fungi</taxon>
        <taxon>Dikarya</taxon>
        <taxon>Ascomycota</taxon>
        <taxon>Pezizomycotina</taxon>
        <taxon>Eurotiomycetes</taxon>
        <taxon>Eurotiomycetidae</taxon>
        <taxon>Eurotiales</taxon>
        <taxon>Aspergillaceae</taxon>
        <taxon>Penicillium</taxon>
    </lineage>
</organism>
<evidence type="ECO:0000256" key="3">
    <source>
        <dbReference type="ARBA" id="ARBA00022989"/>
    </source>
</evidence>
<dbReference type="PANTHER" id="PTHR31465">
    <property type="entry name" value="PROTEIN RTA1-RELATED"/>
    <property type="match status" value="1"/>
</dbReference>